<dbReference type="Proteomes" id="UP000031668">
    <property type="component" value="Unassembled WGS sequence"/>
</dbReference>
<comment type="caution">
    <text evidence="2">The sequence shown here is derived from an EMBL/GenBank/DDBJ whole genome shotgun (WGS) entry which is preliminary data.</text>
</comment>
<dbReference type="AlphaFoldDB" id="A0A0C2M9Y8"/>
<evidence type="ECO:0000313" key="3">
    <source>
        <dbReference type="Proteomes" id="UP000031668"/>
    </source>
</evidence>
<name>A0A0C2M9Y8_THEKT</name>
<sequence length="159" mass="18082">MRDVLNPFNNPSSRRIMRDCIFKRFGHAALSSLRPALVNALLQAKLSKMNKWPNKGQTMAHGPCPISSQSNKRDLGGQGRHVRPTTRQTNALVDPRHGEQQAERGIKHDHIRSTNDSKTTDHPRPALDLDIVWIHMPRFYLPTPRTPYKQSASGQPDHR</sequence>
<proteinExistence type="predicted"/>
<feature type="compositionally biased region" description="Basic and acidic residues" evidence="1">
    <location>
        <begin position="94"/>
        <end position="124"/>
    </location>
</feature>
<reference evidence="2 3" key="1">
    <citation type="journal article" date="2014" name="Genome Biol. Evol.">
        <title>The genome of the myxosporean Thelohanellus kitauei shows adaptations to nutrient acquisition within its fish host.</title>
        <authorList>
            <person name="Yang Y."/>
            <person name="Xiong J."/>
            <person name="Zhou Z."/>
            <person name="Huo F."/>
            <person name="Miao W."/>
            <person name="Ran C."/>
            <person name="Liu Y."/>
            <person name="Zhang J."/>
            <person name="Feng J."/>
            <person name="Wang M."/>
            <person name="Wang M."/>
            <person name="Wang L."/>
            <person name="Yao B."/>
        </authorList>
    </citation>
    <scope>NUCLEOTIDE SEQUENCE [LARGE SCALE GENOMIC DNA]</scope>
    <source>
        <strain evidence="2">Wuqing</strain>
    </source>
</reference>
<gene>
    <name evidence="2" type="ORF">RF11_15062</name>
</gene>
<evidence type="ECO:0000256" key="1">
    <source>
        <dbReference type="SAM" id="MobiDB-lite"/>
    </source>
</evidence>
<dbReference type="EMBL" id="JWZT01004591">
    <property type="protein sequence ID" value="KII63825.1"/>
    <property type="molecule type" value="Genomic_DNA"/>
</dbReference>
<accession>A0A0C2M9Y8</accession>
<evidence type="ECO:0000313" key="2">
    <source>
        <dbReference type="EMBL" id="KII63825.1"/>
    </source>
</evidence>
<organism evidence="2 3">
    <name type="scientific">Thelohanellus kitauei</name>
    <name type="common">Myxosporean</name>
    <dbReference type="NCBI Taxonomy" id="669202"/>
    <lineage>
        <taxon>Eukaryota</taxon>
        <taxon>Metazoa</taxon>
        <taxon>Cnidaria</taxon>
        <taxon>Myxozoa</taxon>
        <taxon>Myxosporea</taxon>
        <taxon>Bivalvulida</taxon>
        <taxon>Platysporina</taxon>
        <taxon>Myxobolidae</taxon>
        <taxon>Thelohanellus</taxon>
    </lineage>
</organism>
<feature type="region of interest" description="Disordered" evidence="1">
    <location>
        <begin position="53"/>
        <end position="124"/>
    </location>
</feature>
<keyword evidence="3" id="KW-1185">Reference proteome</keyword>
<protein>
    <submittedName>
        <fullName evidence="2">Uncharacterized protein</fullName>
    </submittedName>
</protein>